<comment type="caution">
    <text evidence="1">The sequence shown here is derived from an EMBL/GenBank/DDBJ whole genome shotgun (WGS) entry which is preliminary data.</text>
</comment>
<reference evidence="1 2" key="1">
    <citation type="submission" date="2015-05" db="EMBL/GenBank/DDBJ databases">
        <title>Photobacterium galathea sp. nov.</title>
        <authorList>
            <person name="Machado H."/>
            <person name="Gram L."/>
        </authorList>
    </citation>
    <scope>NUCLEOTIDE SEQUENCE [LARGE SCALE GENOMIC DNA]</scope>
    <source>
        <strain evidence="1 2">DSM 22954</strain>
    </source>
</reference>
<gene>
    <name evidence="1" type="ORF">ABT57_22030</name>
</gene>
<dbReference type="PATRIC" id="fig|320778.3.peg.4725"/>
<keyword evidence="2" id="KW-1185">Reference proteome</keyword>
<evidence type="ECO:0000313" key="1">
    <source>
        <dbReference type="EMBL" id="KLV05331.1"/>
    </source>
</evidence>
<dbReference type="EMBL" id="LDOU01000026">
    <property type="protein sequence ID" value="KLV05331.1"/>
    <property type="molecule type" value="Genomic_DNA"/>
</dbReference>
<organism evidence="1 2">
    <name type="scientific">Photobacterium ganghwense</name>
    <dbReference type="NCBI Taxonomy" id="320778"/>
    <lineage>
        <taxon>Bacteria</taxon>
        <taxon>Pseudomonadati</taxon>
        <taxon>Pseudomonadota</taxon>
        <taxon>Gammaproteobacteria</taxon>
        <taxon>Vibrionales</taxon>
        <taxon>Vibrionaceae</taxon>
        <taxon>Photobacterium</taxon>
    </lineage>
</organism>
<dbReference type="AlphaFoldDB" id="A0A0J1H0I8"/>
<accession>A0A0J1H0I8</accession>
<name>A0A0J1H0I8_9GAMM</name>
<protein>
    <submittedName>
        <fullName evidence="1">Uncharacterized protein</fullName>
    </submittedName>
</protein>
<dbReference type="Proteomes" id="UP000035909">
    <property type="component" value="Unassembled WGS sequence"/>
</dbReference>
<sequence length="64" mass="7501">MFPPSVETGWAKVIVQLWHGVGAMVSIEAGALRRNCKSEEYRKLLRFSWLQRVMWFFCLLADQI</sequence>
<proteinExistence type="predicted"/>
<evidence type="ECO:0000313" key="2">
    <source>
        <dbReference type="Proteomes" id="UP000035909"/>
    </source>
</evidence>